<accession>A0A9D2NTE5</accession>
<dbReference type="InterPro" id="IPR036188">
    <property type="entry name" value="FAD/NAD-bd_sf"/>
</dbReference>
<dbReference type="GO" id="GO:0005737">
    <property type="term" value="C:cytoplasm"/>
    <property type="evidence" value="ECO:0007669"/>
    <property type="project" value="TreeGrafter"/>
</dbReference>
<name>A0A9D2NTE5_9FIRM</name>
<evidence type="ECO:0000313" key="7">
    <source>
        <dbReference type="EMBL" id="HJC37597.1"/>
    </source>
</evidence>
<dbReference type="InterPro" id="IPR005805">
    <property type="entry name" value="Rieske_Fe-S_prot_C"/>
</dbReference>
<dbReference type="PANTHER" id="PTHR13847:SF274">
    <property type="entry name" value="RIESKE 2FE-2S IRON-SULFUR PROTEIN YHFW-RELATED"/>
    <property type="match status" value="1"/>
</dbReference>
<dbReference type="GO" id="GO:0051537">
    <property type="term" value="F:2 iron, 2 sulfur cluster binding"/>
    <property type="evidence" value="ECO:0007669"/>
    <property type="project" value="UniProtKB-KW"/>
</dbReference>
<dbReference type="AlphaFoldDB" id="A0A9D2NTE5"/>
<dbReference type="Proteomes" id="UP000823894">
    <property type="component" value="Unassembled WGS sequence"/>
</dbReference>
<dbReference type="InterPro" id="IPR017941">
    <property type="entry name" value="Rieske_2Fe-2S"/>
</dbReference>
<dbReference type="PANTHER" id="PTHR13847">
    <property type="entry name" value="SARCOSINE DEHYDROGENASE-RELATED"/>
    <property type="match status" value="1"/>
</dbReference>
<dbReference type="Gene3D" id="2.102.10.10">
    <property type="entry name" value="Rieske [2Fe-2S] iron-sulphur domain"/>
    <property type="match status" value="1"/>
</dbReference>
<keyword evidence="5" id="KW-1015">Disulfide bond</keyword>
<protein>
    <submittedName>
        <fullName evidence="7">FAD-dependent oxidoreductase</fullName>
    </submittedName>
</protein>
<organism evidence="7 8">
    <name type="scientific">Candidatus Mediterraneibacter faecigallinarum</name>
    <dbReference type="NCBI Taxonomy" id="2838669"/>
    <lineage>
        <taxon>Bacteria</taxon>
        <taxon>Bacillati</taxon>
        <taxon>Bacillota</taxon>
        <taxon>Clostridia</taxon>
        <taxon>Lachnospirales</taxon>
        <taxon>Lachnospiraceae</taxon>
        <taxon>Mediterraneibacter</taxon>
    </lineage>
</organism>
<dbReference type="PROSITE" id="PS51296">
    <property type="entry name" value="RIESKE"/>
    <property type="match status" value="1"/>
</dbReference>
<dbReference type="SUPFAM" id="SSF51905">
    <property type="entry name" value="FAD/NAD(P)-binding domain"/>
    <property type="match status" value="1"/>
</dbReference>
<keyword evidence="2" id="KW-0479">Metal-binding</keyword>
<evidence type="ECO:0000256" key="5">
    <source>
        <dbReference type="ARBA" id="ARBA00023157"/>
    </source>
</evidence>
<reference evidence="7" key="2">
    <citation type="submission" date="2021-04" db="EMBL/GenBank/DDBJ databases">
        <authorList>
            <person name="Gilroy R."/>
        </authorList>
    </citation>
    <scope>NUCLEOTIDE SEQUENCE</scope>
    <source>
        <strain evidence="7">ChiGjej1B1-1692</strain>
    </source>
</reference>
<dbReference type="GO" id="GO:0046872">
    <property type="term" value="F:metal ion binding"/>
    <property type="evidence" value="ECO:0007669"/>
    <property type="project" value="UniProtKB-KW"/>
</dbReference>
<dbReference type="EMBL" id="DWWK01000010">
    <property type="protein sequence ID" value="HJC37597.1"/>
    <property type="molecule type" value="Genomic_DNA"/>
</dbReference>
<dbReference type="Pfam" id="PF01266">
    <property type="entry name" value="DAO"/>
    <property type="match status" value="1"/>
</dbReference>
<comment type="caution">
    <text evidence="7">The sequence shown here is derived from an EMBL/GenBank/DDBJ whole genome shotgun (WGS) entry which is preliminary data.</text>
</comment>
<dbReference type="InterPro" id="IPR006076">
    <property type="entry name" value="FAD-dep_OxRdtase"/>
</dbReference>
<dbReference type="PRINTS" id="PR00162">
    <property type="entry name" value="RIESKE"/>
</dbReference>
<keyword evidence="4" id="KW-0411">Iron-sulfur</keyword>
<keyword evidence="1" id="KW-0001">2Fe-2S</keyword>
<proteinExistence type="predicted"/>
<evidence type="ECO:0000256" key="1">
    <source>
        <dbReference type="ARBA" id="ARBA00022714"/>
    </source>
</evidence>
<sequence length="477" mass="52909">MESIWSSTCRPKERATLNGDIQADAVVIGGGMAGILTAYSLQRAGVRTVVLEAERIGGGQTKNTTAKITSQHGMFCSSFIEKKGKDTAEKYMQANQQAVEEYKKIIRREKIDCDMEEADSFVYFDDEEKLILEAEAAKELGVPSSLERNLEIPVSCAGAVRFDAQAQFHPLKFLSALAEGLTVYENSPVKEVEDDLVRTPCGTVRADKIIFATHYPFVNFPGIYFTRMHQERSYVLALEGAERVKGMYIGSGPDALSFRQYGKYLLLGGKAHRTGENKEGGRYAELREAARMLYPGSREAACWSAQDCITADQIPFIGQYASDRPHWLVATGFQKWGMTSSMVSAMILRDMICGRENPFADIFSPDRFSSEEIPQIMKDGGKAVKGLIKRFFHIPGETISLIGPGHAAVVETAQGKAGVYRSEENRVFQVDIVCPHLGCELVWNPDERTWDCPCHGSRFDYEGNLLEGPAQEGIHHA</sequence>
<dbReference type="InterPro" id="IPR036922">
    <property type="entry name" value="Rieske_2Fe-2S_sf"/>
</dbReference>
<dbReference type="SUPFAM" id="SSF50022">
    <property type="entry name" value="ISP domain"/>
    <property type="match status" value="1"/>
</dbReference>
<dbReference type="GO" id="GO:0004497">
    <property type="term" value="F:monooxygenase activity"/>
    <property type="evidence" value="ECO:0007669"/>
    <property type="project" value="UniProtKB-ARBA"/>
</dbReference>
<dbReference type="Gene3D" id="3.50.50.60">
    <property type="entry name" value="FAD/NAD(P)-binding domain"/>
    <property type="match status" value="1"/>
</dbReference>
<reference evidence="7" key="1">
    <citation type="journal article" date="2021" name="PeerJ">
        <title>Extensive microbial diversity within the chicken gut microbiome revealed by metagenomics and culture.</title>
        <authorList>
            <person name="Gilroy R."/>
            <person name="Ravi A."/>
            <person name="Getino M."/>
            <person name="Pursley I."/>
            <person name="Horton D.L."/>
            <person name="Alikhan N.F."/>
            <person name="Baker D."/>
            <person name="Gharbi K."/>
            <person name="Hall N."/>
            <person name="Watson M."/>
            <person name="Adriaenssens E.M."/>
            <person name="Foster-Nyarko E."/>
            <person name="Jarju S."/>
            <person name="Secka A."/>
            <person name="Antonio M."/>
            <person name="Oren A."/>
            <person name="Chaudhuri R.R."/>
            <person name="La Ragione R."/>
            <person name="Hildebrand F."/>
            <person name="Pallen M.J."/>
        </authorList>
    </citation>
    <scope>NUCLEOTIDE SEQUENCE</scope>
    <source>
        <strain evidence="7">ChiGjej1B1-1692</strain>
    </source>
</reference>
<dbReference type="Pfam" id="PF00355">
    <property type="entry name" value="Rieske"/>
    <property type="match status" value="1"/>
</dbReference>
<keyword evidence="3" id="KW-0408">Iron</keyword>
<dbReference type="GO" id="GO:0016020">
    <property type="term" value="C:membrane"/>
    <property type="evidence" value="ECO:0007669"/>
    <property type="project" value="InterPro"/>
</dbReference>
<evidence type="ECO:0000313" key="8">
    <source>
        <dbReference type="Proteomes" id="UP000823894"/>
    </source>
</evidence>
<dbReference type="GO" id="GO:0016705">
    <property type="term" value="F:oxidoreductase activity, acting on paired donors, with incorporation or reduction of molecular oxygen"/>
    <property type="evidence" value="ECO:0007669"/>
    <property type="project" value="UniProtKB-ARBA"/>
</dbReference>
<feature type="domain" description="Rieske" evidence="6">
    <location>
        <begin position="394"/>
        <end position="477"/>
    </location>
</feature>
<evidence type="ECO:0000256" key="2">
    <source>
        <dbReference type="ARBA" id="ARBA00022723"/>
    </source>
</evidence>
<evidence type="ECO:0000256" key="4">
    <source>
        <dbReference type="ARBA" id="ARBA00023014"/>
    </source>
</evidence>
<dbReference type="Gene3D" id="3.30.9.10">
    <property type="entry name" value="D-Amino Acid Oxidase, subunit A, domain 2"/>
    <property type="match status" value="1"/>
</dbReference>
<evidence type="ECO:0000256" key="3">
    <source>
        <dbReference type="ARBA" id="ARBA00023004"/>
    </source>
</evidence>
<evidence type="ECO:0000259" key="6">
    <source>
        <dbReference type="PROSITE" id="PS51296"/>
    </source>
</evidence>
<gene>
    <name evidence="7" type="ORF">H9757_00805</name>
</gene>